<feature type="transmembrane region" description="Helical" evidence="1">
    <location>
        <begin position="61"/>
        <end position="84"/>
    </location>
</feature>
<reference evidence="2" key="1">
    <citation type="journal article" date="1997" name="Mol. Microbiol.">
        <title>Molecular organization of the genes required for the synthesis of type 1 capsular polysaccharide of Streptococcus pneumoniae: formation of binary encapsulated pneumococci and identification of cryptic dTDP-rhamnose biosynthesis genes.</title>
        <authorList>
            <person name="Munoz R."/>
            <person name="Mollerach M.E."/>
            <person name="Lopez R."/>
            <person name="Garcia E."/>
        </authorList>
    </citation>
    <scope>NUCLEOTIDE SEQUENCE</scope>
    <source>
        <strain evidence="2">13868</strain>
    </source>
</reference>
<sequence length="346" mass="39177">MNLVKIFYILGGVGLGQAYSTFKRNHSNEYQNKFVFLTFIQGLLFGIIGLIIVLADVPINYGGVIIVLSSLSIMKTNLTMIAVIENSIKRNKIVLGVSVVYSVMLVLLLLFHLVSIKMVFLVYAINEFLRIILFLYYYNMFPVFEHISIKEFFTIYKFGFLSMILTLLITFNYSIDIIMLKQMSSSYNVGIYSVAVTFSNMFLMVPDSFKEILFGDSAKRTFEKNKAINAIKVSFLFMILLIIGFLSFGEFAITLLYGSSYIKAFPITLVIFLGSLSMIFFKILQPIYISQGKQSVAIKILSVSALINISLNWYLIPNYQITGAAIASAISYTVCGLFFIIDYLRN</sequence>
<dbReference type="PANTHER" id="PTHR43424">
    <property type="entry name" value="LOCUS PUTATIVE PROTEIN 1-RELATED"/>
    <property type="match status" value="1"/>
</dbReference>
<dbReference type="AlphaFoldDB" id="P96480"/>
<organism evidence="2">
    <name type="scientific">Streptococcus pneumoniae</name>
    <dbReference type="NCBI Taxonomy" id="1313"/>
    <lineage>
        <taxon>Bacteria</taxon>
        <taxon>Bacillati</taxon>
        <taxon>Bacillota</taxon>
        <taxon>Bacilli</taxon>
        <taxon>Lactobacillales</taxon>
        <taxon>Streptococcaceae</taxon>
        <taxon>Streptococcus</taxon>
    </lineage>
</organism>
<keyword evidence="1" id="KW-0472">Membrane</keyword>
<keyword evidence="1" id="KW-1133">Transmembrane helix</keyword>
<feature type="transmembrane region" description="Helical" evidence="1">
    <location>
        <begin position="158"/>
        <end position="175"/>
    </location>
</feature>
<accession>P96480</accession>
<feature type="transmembrane region" description="Helical" evidence="1">
    <location>
        <begin position="296"/>
        <end position="315"/>
    </location>
</feature>
<dbReference type="InterPro" id="IPR052556">
    <property type="entry name" value="PolySynth_Transporter"/>
</dbReference>
<feature type="transmembrane region" description="Helical" evidence="1">
    <location>
        <begin position="321"/>
        <end position="344"/>
    </location>
</feature>
<feature type="transmembrane region" description="Helical" evidence="1">
    <location>
        <begin position="120"/>
        <end position="138"/>
    </location>
</feature>
<evidence type="ECO:0000313" key="2">
    <source>
        <dbReference type="EMBL" id="CAB05927.1"/>
    </source>
</evidence>
<dbReference type="PANTHER" id="PTHR43424:SF1">
    <property type="entry name" value="LOCUS PUTATIVE PROTEIN 1-RELATED"/>
    <property type="match status" value="1"/>
</dbReference>
<feature type="transmembrane region" description="Helical" evidence="1">
    <location>
        <begin position="264"/>
        <end position="284"/>
    </location>
</feature>
<evidence type="ECO:0000256" key="1">
    <source>
        <dbReference type="SAM" id="Phobius"/>
    </source>
</evidence>
<feature type="transmembrane region" description="Helical" evidence="1">
    <location>
        <begin position="230"/>
        <end position="258"/>
    </location>
</feature>
<proteinExistence type="predicted"/>
<feature type="transmembrane region" description="Helical" evidence="1">
    <location>
        <begin position="187"/>
        <end position="209"/>
    </location>
</feature>
<dbReference type="EMBL" id="Z83335">
    <property type="protein sequence ID" value="CAB05927.1"/>
    <property type="molecule type" value="Genomic_DNA"/>
</dbReference>
<keyword evidence="1" id="KW-0812">Transmembrane</keyword>
<protein>
    <submittedName>
        <fullName evidence="2">Uncharacterized protein cap1I</fullName>
    </submittedName>
</protein>
<gene>
    <name evidence="2" type="primary">cap1I</name>
</gene>
<name>P96480_STREE</name>
<feature type="transmembrane region" description="Helical" evidence="1">
    <location>
        <begin position="34"/>
        <end position="55"/>
    </location>
</feature>
<feature type="transmembrane region" description="Helical" evidence="1">
    <location>
        <begin position="93"/>
        <end position="114"/>
    </location>
</feature>